<organism evidence="2 3">
    <name type="scientific">Prunus yedoensis var. nudiflora</name>
    <dbReference type="NCBI Taxonomy" id="2094558"/>
    <lineage>
        <taxon>Eukaryota</taxon>
        <taxon>Viridiplantae</taxon>
        <taxon>Streptophyta</taxon>
        <taxon>Embryophyta</taxon>
        <taxon>Tracheophyta</taxon>
        <taxon>Spermatophyta</taxon>
        <taxon>Magnoliopsida</taxon>
        <taxon>eudicotyledons</taxon>
        <taxon>Gunneridae</taxon>
        <taxon>Pentapetalae</taxon>
        <taxon>rosids</taxon>
        <taxon>fabids</taxon>
        <taxon>Rosales</taxon>
        <taxon>Rosaceae</taxon>
        <taxon>Amygdaloideae</taxon>
        <taxon>Amygdaleae</taxon>
        <taxon>Prunus</taxon>
    </lineage>
</organism>
<dbReference type="AlphaFoldDB" id="A0A314YQS2"/>
<name>A0A314YQS2_PRUYE</name>
<dbReference type="Gene3D" id="1.20.1250.20">
    <property type="entry name" value="MFS general substrate transporter like domains"/>
    <property type="match status" value="1"/>
</dbReference>
<comment type="caution">
    <text evidence="2">The sequence shown here is derived from an EMBL/GenBank/DDBJ whole genome shotgun (WGS) entry which is preliminary data.</text>
</comment>
<evidence type="ECO:0000313" key="2">
    <source>
        <dbReference type="EMBL" id="PQQ07321.1"/>
    </source>
</evidence>
<evidence type="ECO:0000313" key="3">
    <source>
        <dbReference type="Proteomes" id="UP000250321"/>
    </source>
</evidence>
<protein>
    <submittedName>
        <fullName evidence="2">Protein NRT1/ PTR FAMILY 2.6-like</fullName>
    </submittedName>
</protein>
<keyword evidence="1" id="KW-0472">Membrane</keyword>
<dbReference type="OrthoDB" id="8904098at2759"/>
<reference evidence="2 3" key="1">
    <citation type="submission" date="2018-02" db="EMBL/GenBank/DDBJ databases">
        <title>Draft genome of wild Prunus yedoensis var. nudiflora.</title>
        <authorList>
            <person name="Baek S."/>
            <person name="Kim J.-H."/>
            <person name="Choi K."/>
            <person name="Kim G.-B."/>
            <person name="Cho A."/>
            <person name="Jang H."/>
            <person name="Shin C.-H."/>
            <person name="Yu H.-J."/>
            <person name="Mun J.-H."/>
        </authorList>
    </citation>
    <scope>NUCLEOTIDE SEQUENCE [LARGE SCALE GENOMIC DNA]</scope>
    <source>
        <strain evidence="3">cv. Jeju island</strain>
        <tissue evidence="2">Leaf</tissue>
    </source>
</reference>
<keyword evidence="1" id="KW-0812">Transmembrane</keyword>
<keyword evidence="1" id="KW-1133">Transmembrane helix</keyword>
<dbReference type="EMBL" id="PJQY01000868">
    <property type="protein sequence ID" value="PQQ07321.1"/>
    <property type="molecule type" value="Genomic_DNA"/>
</dbReference>
<dbReference type="InterPro" id="IPR036259">
    <property type="entry name" value="MFS_trans_sf"/>
</dbReference>
<evidence type="ECO:0000256" key="1">
    <source>
        <dbReference type="SAM" id="Phobius"/>
    </source>
</evidence>
<feature type="transmembrane region" description="Helical" evidence="1">
    <location>
        <begin position="65"/>
        <end position="84"/>
    </location>
</feature>
<sequence>MGNEGLIHLSMAVRESTSPNEPFDEKRPQQPHKNFASMTNYYFLRYPSSSPIQLNHLASSHHGPSAGFVLVIVFISTAISLTVIDRFLWPTWQKLTGQFPTSLQRIGLGHVLNVLGMVVSALVE</sequence>
<dbReference type="Proteomes" id="UP000250321">
    <property type="component" value="Unassembled WGS sequence"/>
</dbReference>
<gene>
    <name evidence="2" type="ORF">Pyn_30217</name>
</gene>
<accession>A0A314YQS2</accession>
<keyword evidence="3" id="KW-1185">Reference proteome</keyword>
<proteinExistence type="predicted"/>